<dbReference type="EC" id="2.7.7.2" evidence="15"/>
<dbReference type="UniPathway" id="UPA00276">
    <property type="reaction ID" value="UER00406"/>
</dbReference>
<dbReference type="InterPro" id="IPR015865">
    <property type="entry name" value="Riboflavin_kinase_bac/euk"/>
</dbReference>
<dbReference type="EC" id="2.7.1.26" evidence="15"/>
<dbReference type="GO" id="GO:0006747">
    <property type="term" value="P:FAD biosynthetic process"/>
    <property type="evidence" value="ECO:0007669"/>
    <property type="project" value="UniProtKB-UniRule"/>
</dbReference>
<comment type="pathway">
    <text evidence="2 15">Cofactor biosynthesis; FAD biosynthesis; FAD from FMN: step 1/1.</text>
</comment>
<comment type="pathway">
    <text evidence="3 15">Cofactor biosynthesis; FMN biosynthesis; FMN from riboflavin (ATP route): step 1/1.</text>
</comment>
<dbReference type="InterPro" id="IPR023468">
    <property type="entry name" value="Riboflavin_kinase"/>
</dbReference>
<organism evidence="17 18">
    <name type="scientific">Xylanibacter ruminicola</name>
    <name type="common">Prevotella ruminicola</name>
    <dbReference type="NCBI Taxonomy" id="839"/>
    <lineage>
        <taxon>Bacteria</taxon>
        <taxon>Pseudomonadati</taxon>
        <taxon>Bacteroidota</taxon>
        <taxon>Bacteroidia</taxon>
        <taxon>Bacteroidales</taxon>
        <taxon>Prevotellaceae</taxon>
        <taxon>Xylanibacter</taxon>
    </lineage>
</organism>
<evidence type="ECO:0000256" key="1">
    <source>
        <dbReference type="ARBA" id="ARBA00002121"/>
    </source>
</evidence>
<dbReference type="GO" id="GO:0003919">
    <property type="term" value="F:FMN adenylyltransferase activity"/>
    <property type="evidence" value="ECO:0007669"/>
    <property type="project" value="UniProtKB-UniRule"/>
</dbReference>
<dbReference type="FunFam" id="2.40.30.30:FF:000003">
    <property type="entry name" value="Riboflavin biosynthesis protein"/>
    <property type="match status" value="1"/>
</dbReference>
<evidence type="ECO:0000256" key="12">
    <source>
        <dbReference type="ARBA" id="ARBA00023268"/>
    </source>
</evidence>
<keyword evidence="9 15" id="KW-0418">Kinase</keyword>
<gene>
    <name evidence="17" type="ORF">SAMN05216354_0959</name>
</gene>
<evidence type="ECO:0000313" key="17">
    <source>
        <dbReference type="EMBL" id="SEF59831.1"/>
    </source>
</evidence>
<dbReference type="GO" id="GO:0008531">
    <property type="term" value="F:riboflavin kinase activity"/>
    <property type="evidence" value="ECO:0007669"/>
    <property type="project" value="UniProtKB-UniRule"/>
</dbReference>
<accession>A0A1H5TCL2</accession>
<evidence type="ECO:0000256" key="14">
    <source>
        <dbReference type="ARBA" id="ARBA00049494"/>
    </source>
</evidence>
<dbReference type="RefSeq" id="WP_036914327.1">
    <property type="nucleotide sequence ID" value="NZ_FNUV01000002.1"/>
</dbReference>
<dbReference type="InterPro" id="IPR015864">
    <property type="entry name" value="FAD_synthase"/>
</dbReference>
<evidence type="ECO:0000256" key="8">
    <source>
        <dbReference type="ARBA" id="ARBA00022741"/>
    </source>
</evidence>
<keyword evidence="8 15" id="KW-0547">Nucleotide-binding</keyword>
<dbReference type="SMART" id="SM00904">
    <property type="entry name" value="Flavokinase"/>
    <property type="match status" value="1"/>
</dbReference>
<keyword evidence="11 15" id="KW-0067">ATP-binding</keyword>
<keyword evidence="4 15" id="KW-0285">Flavoprotein</keyword>
<keyword evidence="5 15" id="KW-0288">FMN</keyword>
<keyword evidence="7 15" id="KW-0548">Nucleotidyltransferase</keyword>
<evidence type="ECO:0000256" key="7">
    <source>
        <dbReference type="ARBA" id="ARBA00022695"/>
    </source>
</evidence>
<dbReference type="EMBL" id="FNUV01000002">
    <property type="protein sequence ID" value="SEF59831.1"/>
    <property type="molecule type" value="Genomic_DNA"/>
</dbReference>
<dbReference type="SUPFAM" id="SSF82114">
    <property type="entry name" value="Riboflavin kinase-like"/>
    <property type="match status" value="1"/>
</dbReference>
<dbReference type="InterPro" id="IPR014729">
    <property type="entry name" value="Rossmann-like_a/b/a_fold"/>
</dbReference>
<evidence type="ECO:0000256" key="6">
    <source>
        <dbReference type="ARBA" id="ARBA00022679"/>
    </source>
</evidence>
<dbReference type="NCBIfam" id="NF004160">
    <property type="entry name" value="PRK05627.1-3"/>
    <property type="match status" value="1"/>
</dbReference>
<dbReference type="Proteomes" id="UP000236735">
    <property type="component" value="Unassembled WGS sequence"/>
</dbReference>
<dbReference type="CDD" id="cd02064">
    <property type="entry name" value="FAD_synthetase_N"/>
    <property type="match status" value="1"/>
</dbReference>
<evidence type="ECO:0000256" key="9">
    <source>
        <dbReference type="ARBA" id="ARBA00022777"/>
    </source>
</evidence>
<dbReference type="NCBIfam" id="TIGR00083">
    <property type="entry name" value="ribF"/>
    <property type="match status" value="1"/>
</dbReference>
<reference evidence="17 18" key="1">
    <citation type="submission" date="2016-10" db="EMBL/GenBank/DDBJ databases">
        <authorList>
            <person name="de Groot N.N."/>
        </authorList>
    </citation>
    <scope>NUCLEOTIDE SEQUENCE [LARGE SCALE GENOMIC DNA]</scope>
    <source>
        <strain evidence="17 18">AR32</strain>
    </source>
</reference>
<evidence type="ECO:0000256" key="13">
    <source>
        <dbReference type="ARBA" id="ARBA00047880"/>
    </source>
</evidence>
<sequence length="311" mass="35147">MRTICLNQGSFELPESVATIGVFDGVHAGHQLLIGMVKDEAHRTGLSSMVITFDRHPRQLFDPTFRPQVLTTLEEKQAIVESLGIDVFVVLPFTKEFAELTAHVFMQKVLHQQLNVKTLITGYDNRFGRNRSEGFEDYVRYGKEMGMKVLRGKAAMIADRNITISSSVIRQLLSEEGKVEQMPRYLTRNYQLSGEVTPGEHIGRQLGFPTANLEPLCAEKLLPASGAYAVWATLMDGQRRAAMMNIGTRPTFKGKQQTLEVNILDYEANLYGQIITISFVARLREERKFDSPEALVNQLKKDQEQVKKILI</sequence>
<evidence type="ECO:0000256" key="4">
    <source>
        <dbReference type="ARBA" id="ARBA00022630"/>
    </source>
</evidence>
<keyword evidence="12" id="KW-0511">Multifunctional enzyme</keyword>
<dbReference type="Pfam" id="PF06574">
    <property type="entry name" value="FAD_syn"/>
    <property type="match status" value="1"/>
</dbReference>
<dbReference type="InterPro" id="IPR023465">
    <property type="entry name" value="Riboflavin_kinase_dom_sf"/>
</dbReference>
<comment type="function">
    <text evidence="1">Catalyzes the phosphorylation of riboflavin to FMN followed by the adenylation of FMN to FAD.</text>
</comment>
<dbReference type="NCBIfam" id="NF004162">
    <property type="entry name" value="PRK05627.1-5"/>
    <property type="match status" value="1"/>
</dbReference>
<dbReference type="Gene3D" id="3.40.50.620">
    <property type="entry name" value="HUPs"/>
    <property type="match status" value="1"/>
</dbReference>
<dbReference type="PANTHER" id="PTHR22749">
    <property type="entry name" value="RIBOFLAVIN KINASE/FMN ADENYLYLTRANSFERASE"/>
    <property type="match status" value="1"/>
</dbReference>
<dbReference type="UniPathway" id="UPA00277">
    <property type="reaction ID" value="UER00407"/>
</dbReference>
<dbReference type="GO" id="GO:0009398">
    <property type="term" value="P:FMN biosynthetic process"/>
    <property type="evidence" value="ECO:0007669"/>
    <property type="project" value="UniProtKB-UniRule"/>
</dbReference>
<dbReference type="InterPro" id="IPR002606">
    <property type="entry name" value="Riboflavin_kinase_bac"/>
</dbReference>
<evidence type="ECO:0000256" key="11">
    <source>
        <dbReference type="ARBA" id="ARBA00022840"/>
    </source>
</evidence>
<dbReference type="AlphaFoldDB" id="A0A1H5TCL2"/>
<evidence type="ECO:0000256" key="10">
    <source>
        <dbReference type="ARBA" id="ARBA00022827"/>
    </source>
</evidence>
<dbReference type="Gene3D" id="2.40.30.30">
    <property type="entry name" value="Riboflavin kinase-like"/>
    <property type="match status" value="1"/>
</dbReference>
<dbReference type="FunFam" id="3.40.50.620:FF:000021">
    <property type="entry name" value="Riboflavin biosynthesis protein"/>
    <property type="match status" value="1"/>
</dbReference>
<comment type="catalytic activity">
    <reaction evidence="14 15">
        <text>FMN + ATP + H(+) = FAD + diphosphate</text>
        <dbReference type="Rhea" id="RHEA:17237"/>
        <dbReference type="ChEBI" id="CHEBI:15378"/>
        <dbReference type="ChEBI" id="CHEBI:30616"/>
        <dbReference type="ChEBI" id="CHEBI:33019"/>
        <dbReference type="ChEBI" id="CHEBI:57692"/>
        <dbReference type="ChEBI" id="CHEBI:58210"/>
        <dbReference type="EC" id="2.7.7.2"/>
    </reaction>
</comment>
<evidence type="ECO:0000313" key="18">
    <source>
        <dbReference type="Proteomes" id="UP000236735"/>
    </source>
</evidence>
<keyword evidence="6 15" id="KW-0808">Transferase</keyword>
<dbReference type="Pfam" id="PF01687">
    <property type="entry name" value="Flavokinase"/>
    <property type="match status" value="1"/>
</dbReference>
<comment type="similarity">
    <text evidence="15">Belongs to the ribF family.</text>
</comment>
<dbReference type="GO" id="GO:0009231">
    <property type="term" value="P:riboflavin biosynthetic process"/>
    <property type="evidence" value="ECO:0007669"/>
    <property type="project" value="InterPro"/>
</dbReference>
<evidence type="ECO:0000256" key="15">
    <source>
        <dbReference type="PIRNR" id="PIRNR004491"/>
    </source>
</evidence>
<comment type="catalytic activity">
    <reaction evidence="13 15">
        <text>riboflavin + ATP = FMN + ADP + H(+)</text>
        <dbReference type="Rhea" id="RHEA:14357"/>
        <dbReference type="ChEBI" id="CHEBI:15378"/>
        <dbReference type="ChEBI" id="CHEBI:30616"/>
        <dbReference type="ChEBI" id="CHEBI:57986"/>
        <dbReference type="ChEBI" id="CHEBI:58210"/>
        <dbReference type="ChEBI" id="CHEBI:456216"/>
        <dbReference type="EC" id="2.7.1.26"/>
    </reaction>
</comment>
<protein>
    <recommendedName>
        <fullName evidence="15">Riboflavin biosynthesis protein</fullName>
    </recommendedName>
    <domain>
        <recommendedName>
            <fullName evidence="15">Riboflavin kinase</fullName>
            <ecNumber evidence="15">2.7.1.26</ecNumber>
        </recommendedName>
        <alternativeName>
            <fullName evidence="15">Flavokinase</fullName>
        </alternativeName>
    </domain>
    <domain>
        <recommendedName>
            <fullName evidence="15">FMN adenylyltransferase</fullName>
            <ecNumber evidence="15">2.7.7.2</ecNumber>
        </recommendedName>
        <alternativeName>
            <fullName evidence="15">FAD pyrophosphorylase</fullName>
        </alternativeName>
        <alternativeName>
            <fullName evidence="15">FAD synthase</fullName>
        </alternativeName>
    </domain>
</protein>
<evidence type="ECO:0000256" key="3">
    <source>
        <dbReference type="ARBA" id="ARBA00005201"/>
    </source>
</evidence>
<evidence type="ECO:0000256" key="2">
    <source>
        <dbReference type="ARBA" id="ARBA00004726"/>
    </source>
</evidence>
<evidence type="ECO:0000256" key="5">
    <source>
        <dbReference type="ARBA" id="ARBA00022643"/>
    </source>
</evidence>
<evidence type="ECO:0000259" key="16">
    <source>
        <dbReference type="SMART" id="SM00904"/>
    </source>
</evidence>
<proteinExistence type="inferred from homology"/>
<dbReference type="PANTHER" id="PTHR22749:SF6">
    <property type="entry name" value="RIBOFLAVIN KINASE"/>
    <property type="match status" value="1"/>
</dbReference>
<dbReference type="SUPFAM" id="SSF52374">
    <property type="entry name" value="Nucleotidylyl transferase"/>
    <property type="match status" value="1"/>
</dbReference>
<keyword evidence="10 15" id="KW-0274">FAD</keyword>
<dbReference type="PIRSF" id="PIRSF004491">
    <property type="entry name" value="FAD_Synth"/>
    <property type="match status" value="1"/>
</dbReference>
<feature type="domain" description="Riboflavin kinase" evidence="16">
    <location>
        <begin position="185"/>
        <end position="311"/>
    </location>
</feature>
<dbReference type="GO" id="GO:0005524">
    <property type="term" value="F:ATP binding"/>
    <property type="evidence" value="ECO:0007669"/>
    <property type="project" value="UniProtKB-UniRule"/>
</dbReference>
<name>A0A1H5TCL2_XYLRU</name>